<evidence type="ECO:0000313" key="2">
    <source>
        <dbReference type="EMBL" id="KAF6506099.1"/>
    </source>
</evidence>
<accession>A0A7J8KB94</accession>
<feature type="region of interest" description="Disordered" evidence="1">
    <location>
        <begin position="29"/>
        <end position="78"/>
    </location>
</feature>
<sequence>MDPGYGASHFARVAGWIVLRMNQFPSEVQGKEESHDVYDISAHENKTAVHRKHPSPEQRESQLSWGSDQHMGTGKDTEDIRYASLTHLNHFSPEDSIYINTRSNLKPIPDPFLAVEYANIAKNRPQASKLAVLEEKPRM</sequence>
<gene>
    <name evidence="2" type="ORF">HJG63_007932</name>
</gene>
<proteinExistence type="predicted"/>
<evidence type="ECO:0000256" key="1">
    <source>
        <dbReference type="SAM" id="MobiDB-lite"/>
    </source>
</evidence>
<reference evidence="2 3" key="1">
    <citation type="journal article" date="2020" name="Nature">
        <title>Six reference-quality genomes reveal evolution of bat adaptations.</title>
        <authorList>
            <person name="Jebb D."/>
            <person name="Huang Z."/>
            <person name="Pippel M."/>
            <person name="Hughes G.M."/>
            <person name="Lavrichenko K."/>
            <person name="Devanna P."/>
            <person name="Winkler S."/>
            <person name="Jermiin L.S."/>
            <person name="Skirmuntt E.C."/>
            <person name="Katzourakis A."/>
            <person name="Burkitt-Gray L."/>
            <person name="Ray D.A."/>
            <person name="Sullivan K.A.M."/>
            <person name="Roscito J.G."/>
            <person name="Kirilenko B.M."/>
            <person name="Davalos L.M."/>
            <person name="Corthals A.P."/>
            <person name="Power M.L."/>
            <person name="Jones G."/>
            <person name="Ransome R.D."/>
            <person name="Dechmann D.K.N."/>
            <person name="Locatelli A.G."/>
            <person name="Puechmaille S.J."/>
            <person name="Fedrigo O."/>
            <person name="Jarvis E.D."/>
            <person name="Hiller M."/>
            <person name="Vernes S.C."/>
            <person name="Myers E.W."/>
            <person name="Teeling E.C."/>
        </authorList>
    </citation>
    <scope>NUCLEOTIDE SEQUENCE [LARGE SCALE GENOMIC DNA]</scope>
    <source>
        <strain evidence="2">MRouAeg1</strain>
        <tissue evidence="2">Muscle</tissue>
    </source>
</reference>
<dbReference type="EMBL" id="JACASE010000001">
    <property type="protein sequence ID" value="KAF6506099.1"/>
    <property type="molecule type" value="Genomic_DNA"/>
</dbReference>
<organism evidence="2 3">
    <name type="scientific">Rousettus aegyptiacus</name>
    <name type="common">Egyptian fruit bat</name>
    <name type="synonym">Pteropus aegyptiacus</name>
    <dbReference type="NCBI Taxonomy" id="9407"/>
    <lineage>
        <taxon>Eukaryota</taxon>
        <taxon>Metazoa</taxon>
        <taxon>Chordata</taxon>
        <taxon>Craniata</taxon>
        <taxon>Vertebrata</taxon>
        <taxon>Euteleostomi</taxon>
        <taxon>Mammalia</taxon>
        <taxon>Eutheria</taxon>
        <taxon>Laurasiatheria</taxon>
        <taxon>Chiroptera</taxon>
        <taxon>Yinpterochiroptera</taxon>
        <taxon>Pteropodoidea</taxon>
        <taxon>Pteropodidae</taxon>
        <taxon>Rousettinae</taxon>
        <taxon>Rousettus</taxon>
    </lineage>
</organism>
<evidence type="ECO:0000313" key="3">
    <source>
        <dbReference type="Proteomes" id="UP000593571"/>
    </source>
</evidence>
<name>A0A7J8KB94_ROUAE</name>
<protein>
    <submittedName>
        <fullName evidence="2">Uncharacterized protein</fullName>
    </submittedName>
</protein>
<dbReference type="Proteomes" id="UP000593571">
    <property type="component" value="Unassembled WGS sequence"/>
</dbReference>
<keyword evidence="3" id="KW-1185">Reference proteome</keyword>
<dbReference type="AlphaFoldDB" id="A0A7J8KB94"/>
<feature type="compositionally biased region" description="Basic and acidic residues" evidence="1">
    <location>
        <begin position="29"/>
        <end position="47"/>
    </location>
</feature>
<comment type="caution">
    <text evidence="2">The sequence shown here is derived from an EMBL/GenBank/DDBJ whole genome shotgun (WGS) entry which is preliminary data.</text>
</comment>